<dbReference type="GO" id="GO:0015087">
    <property type="term" value="F:cobalt ion transmembrane transporter activity"/>
    <property type="evidence" value="ECO:0007669"/>
    <property type="project" value="TreeGrafter"/>
</dbReference>
<dbReference type="GO" id="GO:0000287">
    <property type="term" value="F:magnesium ion binding"/>
    <property type="evidence" value="ECO:0007669"/>
    <property type="project" value="TreeGrafter"/>
</dbReference>
<dbReference type="PANTHER" id="PTHR46494:SF1">
    <property type="entry name" value="CORA FAMILY METAL ION TRANSPORTER (EUROFUNG)"/>
    <property type="match status" value="1"/>
</dbReference>
<feature type="compositionally biased region" description="Polar residues" evidence="2">
    <location>
        <begin position="30"/>
        <end position="42"/>
    </location>
</feature>
<feature type="compositionally biased region" description="Low complexity" evidence="2">
    <location>
        <begin position="523"/>
        <end position="538"/>
    </location>
</feature>
<evidence type="ECO:0000256" key="2">
    <source>
        <dbReference type="SAM" id="MobiDB-lite"/>
    </source>
</evidence>
<feature type="region of interest" description="Disordered" evidence="2">
    <location>
        <begin position="508"/>
        <end position="538"/>
    </location>
</feature>
<comment type="subcellular location">
    <subcellularLocation>
        <location evidence="1">Cell membrane</location>
        <topology evidence="1">Multi-pass membrane protein</topology>
    </subcellularLocation>
</comment>
<dbReference type="GO" id="GO:0015095">
    <property type="term" value="F:magnesium ion transmembrane transporter activity"/>
    <property type="evidence" value="ECO:0007669"/>
    <property type="project" value="TreeGrafter"/>
</dbReference>
<dbReference type="EMBL" id="KV700127">
    <property type="protein sequence ID" value="OCF33116.1"/>
    <property type="molecule type" value="Genomic_DNA"/>
</dbReference>
<reference evidence="4" key="2">
    <citation type="submission" date="2013-12" db="EMBL/GenBank/DDBJ databases">
        <title>Evolution of pathogenesis and genome organization in the Tremellales.</title>
        <authorList>
            <person name="Cuomo C."/>
            <person name="Litvintseva A."/>
            <person name="Heitman J."/>
            <person name="Chen Y."/>
            <person name="Sun S."/>
            <person name="Springer D."/>
            <person name="Dromer F."/>
            <person name="Young S."/>
            <person name="Zeng Q."/>
            <person name="Chapman S."/>
            <person name="Gujja S."/>
            <person name="Saif S."/>
            <person name="Birren B."/>
        </authorList>
    </citation>
    <scope>NUCLEOTIDE SEQUENCE [LARGE SCALE GENOMIC DNA]</scope>
    <source>
        <strain evidence="4">BCC8398</strain>
    </source>
</reference>
<evidence type="ECO:0000256" key="1">
    <source>
        <dbReference type="ARBA" id="ARBA00004651"/>
    </source>
</evidence>
<accession>A0A1B9GQ33</accession>
<protein>
    <recommendedName>
        <fullName evidence="5">Magnesium transporter</fullName>
    </recommendedName>
</protein>
<gene>
    <name evidence="3" type="ORF">I316_05161</name>
</gene>
<dbReference type="STRING" id="1296120.A0A1B9GQ33"/>
<dbReference type="Gene3D" id="1.20.58.340">
    <property type="entry name" value="Magnesium transport protein CorA, transmembrane region"/>
    <property type="match status" value="1"/>
</dbReference>
<proteinExistence type="predicted"/>
<organism evidence="3 4">
    <name type="scientific">Kwoniella heveanensis BCC8398</name>
    <dbReference type="NCBI Taxonomy" id="1296120"/>
    <lineage>
        <taxon>Eukaryota</taxon>
        <taxon>Fungi</taxon>
        <taxon>Dikarya</taxon>
        <taxon>Basidiomycota</taxon>
        <taxon>Agaricomycotina</taxon>
        <taxon>Tremellomycetes</taxon>
        <taxon>Tremellales</taxon>
        <taxon>Cryptococcaceae</taxon>
        <taxon>Kwoniella</taxon>
    </lineage>
</organism>
<dbReference type="GO" id="GO:0050897">
    <property type="term" value="F:cobalt ion binding"/>
    <property type="evidence" value="ECO:0007669"/>
    <property type="project" value="TreeGrafter"/>
</dbReference>
<dbReference type="PANTHER" id="PTHR46494">
    <property type="entry name" value="CORA FAMILY METAL ION TRANSPORTER (EUROFUNG)"/>
    <property type="match status" value="1"/>
</dbReference>
<name>A0A1B9GQ33_9TREE</name>
<feature type="region of interest" description="Disordered" evidence="2">
    <location>
        <begin position="30"/>
        <end position="66"/>
    </location>
</feature>
<dbReference type="InterPro" id="IPR002523">
    <property type="entry name" value="MgTranspt_CorA/ZnTranspt_ZntB"/>
</dbReference>
<dbReference type="AlphaFoldDB" id="A0A1B9GQ33"/>
<sequence>MSISTKSLPESYGHHATSIRSVPTHGFITSSVNGPTFSGSQQPSPSDASTDSLSDTAGHTSSTQKVNISSCCPSIGVDFDDANPQQGSEISDNLKDHLAHRLETGLDGTAKLDDPFLQSIRRERTAFIVARKYTNDVTIVQPVTQDMLTQSTPEEQLVVLEKLIHDRDIGASSLWIWLPNTICKNLKASEHRLHRSHAVLQPQFTYVQLLVQQTPNTKTTTETPIYDMVRGPFKPEGSSMETDLMDRSYATMSDANGEFEVVRIGFMSIFIIPRVNVLVTITLPYYDCPASRLAIHTAKMDTIERDQLEISTDATLLGLSLVHRAVGYASGIERINKIREMISTLQDFKKRLKPLDQVHQKLLSQSSRSTFESGPRHSQPDATKRLPESYMSWSIANEMLQQGKERLEEVLEDVDGLVERCTILEDYSFNMMSMRANQSMERLAIVSIVFLPLTFIASLSSDHLSERPELIMLCLCTRVLRGVTPSPSGRQASYFSMGFDDFSDLSRPPIYFPDPQSTSGKYPFPSLSVSSSSSPTPT</sequence>
<dbReference type="Pfam" id="PF01544">
    <property type="entry name" value="CorA"/>
    <property type="match status" value="1"/>
</dbReference>
<evidence type="ECO:0000313" key="3">
    <source>
        <dbReference type="EMBL" id="OCF33116.1"/>
    </source>
</evidence>
<reference evidence="3 4" key="1">
    <citation type="submission" date="2013-07" db="EMBL/GenBank/DDBJ databases">
        <title>The Genome Sequence of Cryptococcus heveanensis BCC8398.</title>
        <authorList>
            <consortium name="The Broad Institute Genome Sequencing Platform"/>
            <person name="Cuomo C."/>
            <person name="Litvintseva A."/>
            <person name="Chen Y."/>
            <person name="Heitman J."/>
            <person name="Sun S."/>
            <person name="Springer D."/>
            <person name="Dromer F."/>
            <person name="Young S.K."/>
            <person name="Zeng Q."/>
            <person name="Gargeya S."/>
            <person name="Fitzgerald M."/>
            <person name="Abouelleil A."/>
            <person name="Alvarado L."/>
            <person name="Berlin A.M."/>
            <person name="Chapman S.B."/>
            <person name="Dewar J."/>
            <person name="Goldberg J."/>
            <person name="Griggs A."/>
            <person name="Gujja S."/>
            <person name="Hansen M."/>
            <person name="Howarth C."/>
            <person name="Imamovic A."/>
            <person name="Larimer J."/>
            <person name="McCowan C."/>
            <person name="Murphy C."/>
            <person name="Pearson M."/>
            <person name="Priest M."/>
            <person name="Roberts A."/>
            <person name="Saif S."/>
            <person name="Shea T."/>
            <person name="Sykes S."/>
            <person name="Wortman J."/>
            <person name="Nusbaum C."/>
            <person name="Birren B."/>
        </authorList>
    </citation>
    <scope>NUCLEOTIDE SEQUENCE [LARGE SCALE GENOMIC DNA]</scope>
    <source>
        <strain evidence="3 4">BCC8398</strain>
    </source>
</reference>
<dbReference type="GO" id="GO:0005886">
    <property type="term" value="C:plasma membrane"/>
    <property type="evidence" value="ECO:0007669"/>
    <property type="project" value="UniProtKB-SubCell"/>
</dbReference>
<feature type="compositionally biased region" description="Low complexity" evidence="2">
    <location>
        <begin position="43"/>
        <end position="57"/>
    </location>
</feature>
<evidence type="ECO:0008006" key="5">
    <source>
        <dbReference type="Google" id="ProtNLM"/>
    </source>
</evidence>
<evidence type="ECO:0000313" key="4">
    <source>
        <dbReference type="Proteomes" id="UP000092666"/>
    </source>
</evidence>
<dbReference type="Proteomes" id="UP000092666">
    <property type="component" value="Unassembled WGS sequence"/>
</dbReference>
<keyword evidence="4" id="KW-1185">Reference proteome</keyword>
<dbReference type="OrthoDB" id="2565312at2759"/>